<keyword evidence="4" id="KW-1185">Reference proteome</keyword>
<proteinExistence type="predicted"/>
<sequence>MAVFAVALLAAPPLRAGDDGPPAAFAGDLGTYRSPLMFEDGRVARTKAEWGERRREILRGWRARIGEEPPRIERPRLELLGEERRGAFLQRRVRVQVAADRTAPGYVLIPDGPGPHPAVLTVFYEPETAVGLGEKPHRDFARRLAERGFVALSIGFDPRVLDPSKWEPPIQPLAYLAHVASNALTALQGLPEVDPARVGVVGHSYGGKWALFAACLDERFACGVWSDPGIVFDESRSNVNYWEPWYLGWEPGRRREPGLVTPADPRTGAYARLVADGRDLHELLALMPPRPFLVSGGAEDPPERWRALNHVLAVDALLGVRPGVAMTNRPAHEPTDESNGRIDAFLENVLGPARRR</sequence>
<dbReference type="PANTHER" id="PTHR22946:SF9">
    <property type="entry name" value="POLYKETIDE TRANSFERASE AF380"/>
    <property type="match status" value="1"/>
</dbReference>
<dbReference type="Gene3D" id="3.40.50.1820">
    <property type="entry name" value="alpha/beta hydrolase"/>
    <property type="match status" value="1"/>
</dbReference>
<dbReference type="Pfam" id="PF00326">
    <property type="entry name" value="Peptidase_S9"/>
    <property type="match status" value="1"/>
</dbReference>
<evidence type="ECO:0000259" key="2">
    <source>
        <dbReference type="Pfam" id="PF00326"/>
    </source>
</evidence>
<evidence type="ECO:0000256" key="1">
    <source>
        <dbReference type="ARBA" id="ARBA00022801"/>
    </source>
</evidence>
<comment type="caution">
    <text evidence="3">The sequence shown here is derived from an EMBL/GenBank/DDBJ whole genome shotgun (WGS) entry which is preliminary data.</text>
</comment>
<dbReference type="Proteomes" id="UP001216907">
    <property type="component" value="Unassembled WGS sequence"/>
</dbReference>
<keyword evidence="1" id="KW-0378">Hydrolase</keyword>
<evidence type="ECO:0000313" key="4">
    <source>
        <dbReference type="Proteomes" id="UP001216907"/>
    </source>
</evidence>
<dbReference type="EMBL" id="JARRAG010000002">
    <property type="protein sequence ID" value="MDG3007791.1"/>
    <property type="molecule type" value="Genomic_DNA"/>
</dbReference>
<dbReference type="SUPFAM" id="SSF53474">
    <property type="entry name" value="alpha/beta-Hydrolases"/>
    <property type="match status" value="1"/>
</dbReference>
<dbReference type="InterPro" id="IPR050261">
    <property type="entry name" value="FrsA_esterase"/>
</dbReference>
<name>A0ABT6FJN6_9BACT</name>
<accession>A0ABT6FJN6</accession>
<gene>
    <name evidence="3" type="ORF">PZE19_28850</name>
</gene>
<organism evidence="3 4">
    <name type="scientific">Paludisphaera mucosa</name>
    <dbReference type="NCBI Taxonomy" id="3030827"/>
    <lineage>
        <taxon>Bacteria</taxon>
        <taxon>Pseudomonadati</taxon>
        <taxon>Planctomycetota</taxon>
        <taxon>Planctomycetia</taxon>
        <taxon>Isosphaerales</taxon>
        <taxon>Isosphaeraceae</taxon>
        <taxon>Paludisphaera</taxon>
    </lineage>
</organism>
<feature type="domain" description="Peptidase S9 prolyl oligopeptidase catalytic" evidence="2">
    <location>
        <begin position="190"/>
        <end position="252"/>
    </location>
</feature>
<protein>
    <submittedName>
        <fullName evidence="3">Prolyl oligopeptidase family serine peptidase</fullName>
    </submittedName>
</protein>
<dbReference type="RefSeq" id="WP_277864063.1">
    <property type="nucleotide sequence ID" value="NZ_JARRAG010000002.1"/>
</dbReference>
<dbReference type="PANTHER" id="PTHR22946">
    <property type="entry name" value="DIENELACTONE HYDROLASE DOMAIN-CONTAINING PROTEIN-RELATED"/>
    <property type="match status" value="1"/>
</dbReference>
<reference evidence="3 4" key="1">
    <citation type="submission" date="2023-03" db="EMBL/GenBank/DDBJ databases">
        <title>Paludisphaera mucosa sp. nov. a novel planctomycete from northern fen.</title>
        <authorList>
            <person name="Ivanova A."/>
        </authorList>
    </citation>
    <scope>NUCLEOTIDE SEQUENCE [LARGE SCALE GENOMIC DNA]</scope>
    <source>
        <strain evidence="3 4">Pla2</strain>
    </source>
</reference>
<dbReference type="InterPro" id="IPR001375">
    <property type="entry name" value="Peptidase_S9_cat"/>
</dbReference>
<evidence type="ECO:0000313" key="3">
    <source>
        <dbReference type="EMBL" id="MDG3007791.1"/>
    </source>
</evidence>
<dbReference type="InterPro" id="IPR029058">
    <property type="entry name" value="AB_hydrolase_fold"/>
</dbReference>